<proteinExistence type="predicted"/>
<protein>
    <submittedName>
        <fullName evidence="1">Uncharacterized protein</fullName>
    </submittedName>
</protein>
<name>A0ABN3TQ52_9ACTN</name>
<dbReference type="EMBL" id="BAAASL010000009">
    <property type="protein sequence ID" value="GAA2716335.1"/>
    <property type="molecule type" value="Genomic_DNA"/>
</dbReference>
<sequence length="118" mass="13614">MVPSRRRNRSGRRRRQYGRCVSKAIRPTWTSTDAPVTQGNCTYCSGIEHGRQQEWWPDGTKRAEGVTIMGAAVGEWRYWHANGRPSEVVVSMRTVGRCREKRWNAVGELIMDHVTRRA</sequence>
<evidence type="ECO:0000313" key="1">
    <source>
        <dbReference type="EMBL" id="GAA2716335.1"/>
    </source>
</evidence>
<accession>A0ABN3TQ52</accession>
<keyword evidence="2" id="KW-1185">Reference proteome</keyword>
<comment type="caution">
    <text evidence="1">The sequence shown here is derived from an EMBL/GenBank/DDBJ whole genome shotgun (WGS) entry which is preliminary data.</text>
</comment>
<organism evidence="1 2">
    <name type="scientific">Streptomyces luteosporeus</name>
    <dbReference type="NCBI Taxonomy" id="173856"/>
    <lineage>
        <taxon>Bacteria</taxon>
        <taxon>Bacillati</taxon>
        <taxon>Actinomycetota</taxon>
        <taxon>Actinomycetes</taxon>
        <taxon>Kitasatosporales</taxon>
        <taxon>Streptomycetaceae</taxon>
        <taxon>Streptomyces</taxon>
    </lineage>
</organism>
<dbReference type="Proteomes" id="UP001500886">
    <property type="component" value="Unassembled WGS sequence"/>
</dbReference>
<gene>
    <name evidence="1" type="ORF">GCM10010315_27190</name>
</gene>
<evidence type="ECO:0000313" key="2">
    <source>
        <dbReference type="Proteomes" id="UP001500886"/>
    </source>
</evidence>
<dbReference type="SUPFAM" id="SSF82185">
    <property type="entry name" value="Histone H3 K4-specific methyltransferase SET7/9 N-terminal domain"/>
    <property type="match status" value="1"/>
</dbReference>
<dbReference type="Gene3D" id="2.20.110.10">
    <property type="entry name" value="Histone H3 K4-specific methyltransferase SET7/9 N-terminal domain"/>
    <property type="match status" value="1"/>
</dbReference>
<reference evidence="1 2" key="1">
    <citation type="journal article" date="2019" name="Int. J. Syst. Evol. Microbiol.">
        <title>The Global Catalogue of Microorganisms (GCM) 10K type strain sequencing project: providing services to taxonomists for standard genome sequencing and annotation.</title>
        <authorList>
            <consortium name="The Broad Institute Genomics Platform"/>
            <consortium name="The Broad Institute Genome Sequencing Center for Infectious Disease"/>
            <person name="Wu L."/>
            <person name="Ma J."/>
        </authorList>
    </citation>
    <scope>NUCLEOTIDE SEQUENCE [LARGE SCALE GENOMIC DNA]</scope>
    <source>
        <strain evidence="1 2">JCM 4542</strain>
    </source>
</reference>